<feature type="compositionally biased region" description="Polar residues" evidence="6">
    <location>
        <begin position="379"/>
        <end position="388"/>
    </location>
</feature>
<evidence type="ECO:0000256" key="6">
    <source>
        <dbReference type="SAM" id="MobiDB-lite"/>
    </source>
</evidence>
<dbReference type="PANTHER" id="PTHR33048">
    <property type="entry name" value="PTH11-LIKE INTEGRAL MEMBRANE PROTEIN (AFU_ORTHOLOGUE AFUA_5G11245)"/>
    <property type="match status" value="1"/>
</dbReference>
<evidence type="ECO:0000256" key="5">
    <source>
        <dbReference type="ARBA" id="ARBA00038359"/>
    </source>
</evidence>
<feature type="transmembrane region" description="Helical" evidence="7">
    <location>
        <begin position="199"/>
        <end position="219"/>
    </location>
</feature>
<dbReference type="PANTHER" id="PTHR33048:SF167">
    <property type="entry name" value="INTEGRAL MEMBRANE PROTEIN"/>
    <property type="match status" value="1"/>
</dbReference>
<evidence type="ECO:0000313" key="9">
    <source>
        <dbReference type="EMBL" id="KAK7549443.1"/>
    </source>
</evidence>
<comment type="subcellular location">
    <subcellularLocation>
        <location evidence="1">Membrane</location>
        <topology evidence="1">Multi-pass membrane protein</topology>
    </subcellularLocation>
</comment>
<dbReference type="InterPro" id="IPR052337">
    <property type="entry name" value="SAT4-like"/>
</dbReference>
<feature type="compositionally biased region" description="Basic and acidic residues" evidence="6">
    <location>
        <begin position="392"/>
        <end position="412"/>
    </location>
</feature>
<keyword evidence="10" id="KW-1185">Reference proteome</keyword>
<accession>A0ABR1MIM2</accession>
<comment type="caution">
    <text evidence="9">The sequence shown here is derived from an EMBL/GenBank/DDBJ whole genome shotgun (WGS) entry which is preliminary data.</text>
</comment>
<organism evidence="9 10">
    <name type="scientific">Phyllosticta citricarpa</name>
    <dbReference type="NCBI Taxonomy" id="55181"/>
    <lineage>
        <taxon>Eukaryota</taxon>
        <taxon>Fungi</taxon>
        <taxon>Dikarya</taxon>
        <taxon>Ascomycota</taxon>
        <taxon>Pezizomycotina</taxon>
        <taxon>Dothideomycetes</taxon>
        <taxon>Dothideomycetes incertae sedis</taxon>
        <taxon>Botryosphaeriales</taxon>
        <taxon>Phyllostictaceae</taxon>
        <taxon>Phyllosticta</taxon>
    </lineage>
</organism>
<evidence type="ECO:0000256" key="4">
    <source>
        <dbReference type="ARBA" id="ARBA00023136"/>
    </source>
</evidence>
<comment type="similarity">
    <text evidence="5">Belongs to the SAT4 family.</text>
</comment>
<protein>
    <submittedName>
        <fullName evidence="9">Phosphatidylserine decarboxylase</fullName>
    </submittedName>
</protein>
<name>A0ABR1MIM2_9PEZI</name>
<dbReference type="Proteomes" id="UP001365128">
    <property type="component" value="Unassembled WGS sequence"/>
</dbReference>
<dbReference type="Pfam" id="PF20684">
    <property type="entry name" value="Fung_rhodopsin"/>
    <property type="match status" value="1"/>
</dbReference>
<keyword evidence="3 7" id="KW-1133">Transmembrane helix</keyword>
<evidence type="ECO:0000256" key="1">
    <source>
        <dbReference type="ARBA" id="ARBA00004141"/>
    </source>
</evidence>
<feature type="transmembrane region" description="Helical" evidence="7">
    <location>
        <begin position="231"/>
        <end position="249"/>
    </location>
</feature>
<evidence type="ECO:0000313" key="10">
    <source>
        <dbReference type="Proteomes" id="UP001365128"/>
    </source>
</evidence>
<dbReference type="InterPro" id="IPR049326">
    <property type="entry name" value="Rhodopsin_dom_fungi"/>
</dbReference>
<feature type="transmembrane region" description="Helical" evidence="7">
    <location>
        <begin position="66"/>
        <end position="90"/>
    </location>
</feature>
<feature type="transmembrane region" description="Helical" evidence="7">
    <location>
        <begin position="110"/>
        <end position="134"/>
    </location>
</feature>
<proteinExistence type="inferred from homology"/>
<feature type="domain" description="Rhodopsin" evidence="8">
    <location>
        <begin position="50"/>
        <end position="294"/>
    </location>
</feature>
<evidence type="ECO:0000259" key="8">
    <source>
        <dbReference type="Pfam" id="PF20684"/>
    </source>
</evidence>
<reference evidence="9 10" key="1">
    <citation type="submission" date="2024-04" db="EMBL/GenBank/DDBJ databases">
        <title>Phyllosticta paracitricarpa is synonymous to the EU quarantine fungus P. citricarpa based on phylogenomic analyses.</title>
        <authorList>
            <consortium name="Lawrence Berkeley National Laboratory"/>
            <person name="Van Ingen-Buijs V.A."/>
            <person name="Van Westerhoven A.C."/>
            <person name="Haridas S."/>
            <person name="Skiadas P."/>
            <person name="Martin F."/>
            <person name="Groenewald J.Z."/>
            <person name="Crous P.W."/>
            <person name="Seidl M.F."/>
        </authorList>
    </citation>
    <scope>NUCLEOTIDE SEQUENCE [LARGE SCALE GENOMIC DNA]</scope>
    <source>
        <strain evidence="9 10">CBS 122670</strain>
    </source>
</reference>
<evidence type="ECO:0000256" key="7">
    <source>
        <dbReference type="SAM" id="Phobius"/>
    </source>
</evidence>
<gene>
    <name evidence="9" type="ORF">IWX46DRAFT_459427</name>
</gene>
<keyword evidence="4 7" id="KW-0472">Membrane</keyword>
<evidence type="ECO:0000256" key="3">
    <source>
        <dbReference type="ARBA" id="ARBA00022989"/>
    </source>
</evidence>
<evidence type="ECO:0000256" key="2">
    <source>
        <dbReference type="ARBA" id="ARBA00022692"/>
    </source>
</evidence>
<feature type="transmembrane region" description="Helical" evidence="7">
    <location>
        <begin position="146"/>
        <end position="167"/>
    </location>
</feature>
<feature type="transmembrane region" description="Helical" evidence="7">
    <location>
        <begin position="33"/>
        <end position="54"/>
    </location>
</feature>
<sequence>MVGYMKLQLRSETETATPDFSPEYENFSASGEILSITGAFTGVAFLIVLLRVYVRAFMLRYVGPDDYMMMVAMSLSIFTFACFIVEVQYGLGKHTAVMMADADAYKSFTLWLYIHSLVVMCAVSSVKISIGLFLLRVVERTHYQRFMWGMIVFLVCFTLTCACTLIFQCSPIAAAWDFALRARTHAKCFSMNTFRNIGMFNSVVNILTDVLFATLPIPLIMKLKVNLRTRLTLSFILSLGFFASAAAIVKAVSQWKVLEETDWTVHDSFNVWNDIELNTGIIAASLPSLKPLFNWALQTARAITSSGGRTNNGPHRPRASPYGTYHGHGYVKQMESSSVALSSMPNATYDGTRGDPYVAEITCGGGPDLERGNGDSAGRSGSRQSESPSAGKEWETEARKNSGDEIFDREPKPMNFAGGGILRTTEVSVS</sequence>
<keyword evidence="2 7" id="KW-0812">Transmembrane</keyword>
<feature type="region of interest" description="Disordered" evidence="6">
    <location>
        <begin position="305"/>
        <end position="327"/>
    </location>
</feature>
<dbReference type="EMBL" id="JBBPDW010000009">
    <property type="protein sequence ID" value="KAK7549443.1"/>
    <property type="molecule type" value="Genomic_DNA"/>
</dbReference>
<feature type="region of interest" description="Disordered" evidence="6">
    <location>
        <begin position="358"/>
        <end position="430"/>
    </location>
</feature>